<evidence type="ECO:0000313" key="9">
    <source>
        <dbReference type="Proteomes" id="UP000003688"/>
    </source>
</evidence>
<dbReference type="PANTHER" id="PTHR42812:SF5">
    <property type="entry name" value="ENDO-ARABINASE"/>
    <property type="match status" value="1"/>
</dbReference>
<evidence type="ECO:0000256" key="6">
    <source>
        <dbReference type="RuleBase" id="RU361187"/>
    </source>
</evidence>
<dbReference type="InterPro" id="IPR006710">
    <property type="entry name" value="Glyco_hydro_43"/>
</dbReference>
<keyword evidence="2 6" id="KW-0378">Hydrolase</keyword>
<dbReference type="AlphaFoldDB" id="B9XBB3"/>
<feature type="active site" description="Proton donor" evidence="4">
    <location>
        <position position="210"/>
    </location>
</feature>
<dbReference type="SUPFAM" id="SSF75005">
    <property type="entry name" value="Arabinanase/levansucrase/invertase"/>
    <property type="match status" value="1"/>
</dbReference>
<feature type="active site" description="Proton acceptor" evidence="4">
    <location>
        <position position="44"/>
    </location>
</feature>
<accession>B9XBB3</accession>
<dbReference type="Gene3D" id="2.60.120.200">
    <property type="match status" value="1"/>
</dbReference>
<dbReference type="STRING" id="320771.Cflav_PD5433"/>
<name>B9XBB3_PEDPL</name>
<comment type="similarity">
    <text evidence="1 6">Belongs to the glycosyl hydrolase 43 family.</text>
</comment>
<feature type="domain" description="Beta-xylosidase C-terminal Concanavalin A-like" evidence="7">
    <location>
        <begin position="343"/>
        <end position="494"/>
    </location>
</feature>
<dbReference type="Proteomes" id="UP000003688">
    <property type="component" value="Unassembled WGS sequence"/>
</dbReference>
<feature type="site" description="Important for catalytic activity, responsible for pKa modulation of the active site Glu and correct orientation of both the proton donor and substrate" evidence="5">
    <location>
        <position position="150"/>
    </location>
</feature>
<gene>
    <name evidence="8" type="ORF">Cflav_PD5433</name>
</gene>
<evidence type="ECO:0000313" key="8">
    <source>
        <dbReference type="EMBL" id="EEF62798.1"/>
    </source>
</evidence>
<dbReference type="RefSeq" id="WP_007413111.1">
    <property type="nucleotide sequence ID" value="NZ_ABOX02000003.1"/>
</dbReference>
<proteinExistence type="inferred from homology"/>
<evidence type="ECO:0000256" key="4">
    <source>
        <dbReference type="PIRSR" id="PIRSR606710-1"/>
    </source>
</evidence>
<reference evidence="8 9" key="1">
    <citation type="journal article" date="2011" name="J. Bacteriol.">
        <title>Genome sequence of 'Pedosphaera parvula' Ellin514, an aerobic Verrucomicrobial isolate from pasture soil.</title>
        <authorList>
            <person name="Kant R."/>
            <person name="van Passel M.W."/>
            <person name="Sangwan P."/>
            <person name="Palva A."/>
            <person name="Lucas S."/>
            <person name="Copeland A."/>
            <person name="Lapidus A."/>
            <person name="Glavina Del Rio T."/>
            <person name="Dalin E."/>
            <person name="Tice H."/>
            <person name="Bruce D."/>
            <person name="Goodwin L."/>
            <person name="Pitluck S."/>
            <person name="Chertkov O."/>
            <person name="Larimer F.W."/>
            <person name="Land M.L."/>
            <person name="Hauser L."/>
            <person name="Brettin T.S."/>
            <person name="Detter J.C."/>
            <person name="Han S."/>
            <person name="de Vos W.M."/>
            <person name="Janssen P.H."/>
            <person name="Smidt H."/>
        </authorList>
    </citation>
    <scope>NUCLEOTIDE SEQUENCE [LARGE SCALE GENOMIC DNA]</scope>
    <source>
        <strain evidence="8 9">Ellin514</strain>
    </source>
</reference>
<evidence type="ECO:0000256" key="1">
    <source>
        <dbReference type="ARBA" id="ARBA00009865"/>
    </source>
</evidence>
<dbReference type="Gene3D" id="2.115.10.20">
    <property type="entry name" value="Glycosyl hydrolase domain, family 43"/>
    <property type="match status" value="1"/>
</dbReference>
<dbReference type="EMBL" id="ABOX02000003">
    <property type="protein sequence ID" value="EEF62798.1"/>
    <property type="molecule type" value="Genomic_DNA"/>
</dbReference>
<evidence type="ECO:0000259" key="7">
    <source>
        <dbReference type="Pfam" id="PF17851"/>
    </source>
</evidence>
<sequence precursor="true">MKLSALHRWSFGVIILLSAWIGMVSQVNAEVLYQNPVIAGDHPDPSVIRVGKEYWATATSSEWGPQFPLLHSTDLVNWNDAGPVFAHRPEWAVGNFWAPEISEYKGKYYVYYVGRQKGGPLAIAVATADKPSGPYTDHGPMVAQEDGSIDPVPVTDEHGERYLVWKEDGNSRHVSTVIWAQKLNADGTRLEGEKKELIRNTSPWEGALVEGPFILRRGDWFYLFYSGSGCCGTGCDYALGVARSHSLLGPWEKNPANPILAGNVTWKCPGHGSIVADERGRYWLLYHGYSTIGSVFTGREALLDEVKFGTNDWPTINNGKGPSARAVSPYEVVQQRTEVSFADDFKGYKLNTGYQWPQDNEPTYKVRSGELILVANPARGTNVVGSVLARSTTAADYVAETVLDLGDLNRGAMAGLSAFGDMANAIGLSAMNGKLVLWRSMRGKTQSLAIMDPPSCSKLYLRYSAKNGAEFQFAASADGKKWIPVGEKLQGSFLPPWDRSVRVALTVGGSPNATAEFNSLRITPQAANLQ</sequence>
<evidence type="ECO:0000256" key="5">
    <source>
        <dbReference type="PIRSR" id="PIRSR606710-2"/>
    </source>
</evidence>
<organism evidence="8 9">
    <name type="scientific">Pedosphaera parvula (strain Ellin514)</name>
    <dbReference type="NCBI Taxonomy" id="320771"/>
    <lineage>
        <taxon>Bacteria</taxon>
        <taxon>Pseudomonadati</taxon>
        <taxon>Verrucomicrobiota</taxon>
        <taxon>Pedosphaerae</taxon>
        <taxon>Pedosphaerales</taxon>
        <taxon>Pedosphaeraceae</taxon>
        <taxon>Pedosphaera</taxon>
    </lineage>
</organism>
<dbReference type="GO" id="GO:0004553">
    <property type="term" value="F:hydrolase activity, hydrolyzing O-glycosyl compounds"/>
    <property type="evidence" value="ECO:0007669"/>
    <property type="project" value="InterPro"/>
</dbReference>
<dbReference type="GO" id="GO:0005975">
    <property type="term" value="P:carbohydrate metabolic process"/>
    <property type="evidence" value="ECO:0007669"/>
    <property type="project" value="InterPro"/>
</dbReference>
<dbReference type="Pfam" id="PF17851">
    <property type="entry name" value="GH43_C2"/>
    <property type="match status" value="1"/>
</dbReference>
<protein>
    <submittedName>
        <fullName evidence="8">Glycoside hydrolase family 43</fullName>
    </submittedName>
</protein>
<dbReference type="SUPFAM" id="SSF49899">
    <property type="entry name" value="Concanavalin A-like lectins/glucanases"/>
    <property type="match status" value="1"/>
</dbReference>
<dbReference type="PANTHER" id="PTHR42812">
    <property type="entry name" value="BETA-XYLOSIDASE"/>
    <property type="match status" value="1"/>
</dbReference>
<dbReference type="InterPro" id="IPR041542">
    <property type="entry name" value="GH43_C2"/>
</dbReference>
<dbReference type="CDD" id="cd08999">
    <property type="entry name" value="GH43_ABN-like"/>
    <property type="match status" value="1"/>
</dbReference>
<keyword evidence="3 6" id="KW-0326">Glycosidase</keyword>
<dbReference type="OrthoDB" id="181757at2"/>
<evidence type="ECO:0000256" key="3">
    <source>
        <dbReference type="ARBA" id="ARBA00023295"/>
    </source>
</evidence>
<dbReference type="Pfam" id="PF04616">
    <property type="entry name" value="Glyco_hydro_43"/>
    <property type="match status" value="1"/>
</dbReference>
<dbReference type="InterPro" id="IPR013320">
    <property type="entry name" value="ConA-like_dom_sf"/>
</dbReference>
<dbReference type="InterPro" id="IPR051795">
    <property type="entry name" value="Glycosyl_Hydrlase_43"/>
</dbReference>
<evidence type="ECO:0000256" key="2">
    <source>
        <dbReference type="ARBA" id="ARBA00022801"/>
    </source>
</evidence>
<comment type="caution">
    <text evidence="8">The sequence shown here is derived from an EMBL/GenBank/DDBJ whole genome shotgun (WGS) entry which is preliminary data.</text>
</comment>
<dbReference type="InterPro" id="IPR023296">
    <property type="entry name" value="Glyco_hydro_beta-prop_sf"/>
</dbReference>
<keyword evidence="9" id="KW-1185">Reference proteome</keyword>